<keyword evidence="1" id="KW-0732">Signal</keyword>
<feature type="domain" description="Outer membrane protein beta-barrel" evidence="2">
    <location>
        <begin position="53"/>
        <end position="197"/>
    </location>
</feature>
<evidence type="ECO:0000256" key="1">
    <source>
        <dbReference type="SAM" id="SignalP"/>
    </source>
</evidence>
<dbReference type="Proteomes" id="UP000199705">
    <property type="component" value="Unassembled WGS sequence"/>
</dbReference>
<dbReference type="InterPro" id="IPR025665">
    <property type="entry name" value="Beta-barrel_OMP_2"/>
</dbReference>
<organism evidence="3 4">
    <name type="scientific">Mucilaginibacter gossypii</name>
    <dbReference type="NCBI Taxonomy" id="551996"/>
    <lineage>
        <taxon>Bacteria</taxon>
        <taxon>Pseudomonadati</taxon>
        <taxon>Bacteroidota</taxon>
        <taxon>Sphingobacteriia</taxon>
        <taxon>Sphingobacteriales</taxon>
        <taxon>Sphingobacteriaceae</taxon>
        <taxon>Mucilaginibacter</taxon>
    </lineage>
</organism>
<feature type="chain" id="PRO_5011672710" evidence="1">
    <location>
        <begin position="20"/>
        <end position="227"/>
    </location>
</feature>
<feature type="signal peptide" evidence="1">
    <location>
        <begin position="1"/>
        <end position="19"/>
    </location>
</feature>
<dbReference type="Pfam" id="PF13568">
    <property type="entry name" value="OMP_b-brl_2"/>
    <property type="match status" value="1"/>
</dbReference>
<dbReference type="RefSeq" id="WP_091175483.1">
    <property type="nucleotide sequence ID" value="NZ_FNCG01000024.1"/>
</dbReference>
<proteinExistence type="predicted"/>
<protein>
    <submittedName>
        <fullName evidence="3">Outer membrane protein beta-barrel domain-containing protein</fullName>
    </submittedName>
</protein>
<reference evidence="4" key="1">
    <citation type="submission" date="2016-10" db="EMBL/GenBank/DDBJ databases">
        <authorList>
            <person name="Varghese N."/>
            <person name="Submissions S."/>
        </authorList>
    </citation>
    <scope>NUCLEOTIDE SEQUENCE [LARGE SCALE GENOMIC DNA]</scope>
    <source>
        <strain evidence="4">Gh-67</strain>
    </source>
</reference>
<dbReference type="AlphaFoldDB" id="A0A1G8LP69"/>
<sequence length="227" mass="25721">MKKLLFLAMCLFTVGTVSAQGYYYGPRHRRPPRRVVERSQPQHRYDDFYTPKVGLAVGLNVSNTVDAYNSNYSSSSLAGWHAGLTFDVPIIYPLSFAPEVLFSQKGYEVNDRDGKFTQRTNYIDVPLLAKFRVVRGFNLLIGPQLTFLTSTKNTYESALGTSVDHIDNDASHSYVAGVVGVSFDINRNVEIRGRYNIDLGENRPYADQNLPDYRNQVWQIGLGFKFQ</sequence>
<evidence type="ECO:0000259" key="2">
    <source>
        <dbReference type="Pfam" id="PF13568"/>
    </source>
</evidence>
<dbReference type="STRING" id="551996.SAMN05192573_1242"/>
<name>A0A1G8LP69_9SPHI</name>
<evidence type="ECO:0000313" key="4">
    <source>
        <dbReference type="Proteomes" id="UP000199705"/>
    </source>
</evidence>
<dbReference type="InterPro" id="IPR011250">
    <property type="entry name" value="OMP/PagP_B-barrel"/>
</dbReference>
<gene>
    <name evidence="3" type="ORF">SAMN05192573_1242</name>
</gene>
<accession>A0A1G8LP69</accession>
<dbReference type="SUPFAM" id="SSF56925">
    <property type="entry name" value="OMPA-like"/>
    <property type="match status" value="1"/>
</dbReference>
<evidence type="ECO:0000313" key="3">
    <source>
        <dbReference type="EMBL" id="SDI57000.1"/>
    </source>
</evidence>
<keyword evidence="4" id="KW-1185">Reference proteome</keyword>
<dbReference type="EMBL" id="FNCG01000024">
    <property type="protein sequence ID" value="SDI57000.1"/>
    <property type="molecule type" value="Genomic_DNA"/>
</dbReference>